<gene>
    <name evidence="2" type="ORF">GMARGA_LOCUS39253</name>
</gene>
<dbReference type="EMBL" id="CAJVQB010092702">
    <property type="protein sequence ID" value="CAG8848585.1"/>
    <property type="molecule type" value="Genomic_DNA"/>
</dbReference>
<name>A0ABN7X5Q9_GIGMA</name>
<keyword evidence="3" id="KW-1185">Reference proteome</keyword>
<dbReference type="Proteomes" id="UP000789901">
    <property type="component" value="Unassembled WGS sequence"/>
</dbReference>
<feature type="compositionally biased region" description="Polar residues" evidence="1">
    <location>
        <begin position="65"/>
        <end position="74"/>
    </location>
</feature>
<evidence type="ECO:0000256" key="1">
    <source>
        <dbReference type="SAM" id="MobiDB-lite"/>
    </source>
</evidence>
<proteinExistence type="predicted"/>
<feature type="non-terminal residue" evidence="2">
    <location>
        <position position="1"/>
    </location>
</feature>
<reference evidence="2 3" key="1">
    <citation type="submission" date="2021-06" db="EMBL/GenBank/DDBJ databases">
        <authorList>
            <person name="Kallberg Y."/>
            <person name="Tangrot J."/>
            <person name="Rosling A."/>
        </authorList>
    </citation>
    <scope>NUCLEOTIDE SEQUENCE [LARGE SCALE GENOMIC DNA]</scope>
    <source>
        <strain evidence="2 3">120-4 pot B 10/14</strain>
    </source>
</reference>
<comment type="caution">
    <text evidence="2">The sequence shown here is derived from an EMBL/GenBank/DDBJ whole genome shotgun (WGS) entry which is preliminary data.</text>
</comment>
<organism evidence="2 3">
    <name type="scientific">Gigaspora margarita</name>
    <dbReference type="NCBI Taxonomy" id="4874"/>
    <lineage>
        <taxon>Eukaryota</taxon>
        <taxon>Fungi</taxon>
        <taxon>Fungi incertae sedis</taxon>
        <taxon>Mucoromycota</taxon>
        <taxon>Glomeromycotina</taxon>
        <taxon>Glomeromycetes</taxon>
        <taxon>Diversisporales</taxon>
        <taxon>Gigasporaceae</taxon>
        <taxon>Gigaspora</taxon>
    </lineage>
</organism>
<evidence type="ECO:0000313" key="2">
    <source>
        <dbReference type="EMBL" id="CAG8848585.1"/>
    </source>
</evidence>
<feature type="region of interest" description="Disordered" evidence="1">
    <location>
        <begin position="51"/>
        <end position="74"/>
    </location>
</feature>
<sequence length="74" mass="8825">NIYSYLTFEYQSLRTKMNDTPSLLEINKCQLFVEESDTMNFMEFISFNKNDNPTSSKKTIDYHNIPSTPFRQEK</sequence>
<evidence type="ECO:0000313" key="3">
    <source>
        <dbReference type="Proteomes" id="UP000789901"/>
    </source>
</evidence>
<accession>A0ABN7X5Q9</accession>
<protein>
    <submittedName>
        <fullName evidence="2">41563_t:CDS:1</fullName>
    </submittedName>
</protein>